<dbReference type="GO" id="GO:0140359">
    <property type="term" value="F:ABC-type transporter activity"/>
    <property type="evidence" value="ECO:0007669"/>
    <property type="project" value="InterPro"/>
</dbReference>
<dbReference type="CDD" id="cd03233">
    <property type="entry name" value="ABCG_PDR_domain1"/>
    <property type="match status" value="1"/>
</dbReference>
<dbReference type="SUPFAM" id="SSF52540">
    <property type="entry name" value="P-loop containing nucleoside triphosphate hydrolases"/>
    <property type="match status" value="2"/>
</dbReference>
<dbReference type="PANTHER" id="PTHR19241">
    <property type="entry name" value="ATP-BINDING CASSETTE TRANSPORTER"/>
    <property type="match status" value="1"/>
</dbReference>
<dbReference type="Proteomes" id="UP000262825">
    <property type="component" value="Unassembled WGS sequence"/>
</dbReference>
<dbReference type="GO" id="GO:0016020">
    <property type="term" value="C:membrane"/>
    <property type="evidence" value="ECO:0007669"/>
    <property type="project" value="UniProtKB-SubCell"/>
</dbReference>
<dbReference type="InterPro" id="IPR034003">
    <property type="entry name" value="ABCG_PDR_2"/>
</dbReference>
<evidence type="ECO:0000256" key="3">
    <source>
        <dbReference type="ARBA" id="ARBA00022448"/>
    </source>
</evidence>
<feature type="transmembrane region" description="Helical" evidence="11">
    <location>
        <begin position="1241"/>
        <end position="1265"/>
    </location>
</feature>
<dbReference type="InterPro" id="IPR010929">
    <property type="entry name" value="PDR_CDR_ABC"/>
</dbReference>
<evidence type="ECO:0000256" key="11">
    <source>
        <dbReference type="SAM" id="Phobius"/>
    </source>
</evidence>
<dbReference type="InterPro" id="IPR034001">
    <property type="entry name" value="ABCG_PDR_1"/>
</dbReference>
<keyword evidence="14" id="KW-1185">Reference proteome</keyword>
<dbReference type="InterPro" id="IPR013525">
    <property type="entry name" value="ABC2_TM"/>
</dbReference>
<keyword evidence="8 11" id="KW-1133">Transmembrane helix</keyword>
<reference evidence="14" key="1">
    <citation type="submission" date="2018-06" db="EMBL/GenBank/DDBJ databases">
        <authorList>
            <person name="Guldener U."/>
        </authorList>
    </citation>
    <scope>NUCLEOTIDE SEQUENCE [LARGE SCALE GENOMIC DNA]</scope>
    <source>
        <strain evidence="14">UTAD17</strain>
    </source>
</reference>
<dbReference type="EMBL" id="UFAJ01000727">
    <property type="protein sequence ID" value="SSD61492.1"/>
    <property type="molecule type" value="Genomic_DNA"/>
</dbReference>
<protein>
    <submittedName>
        <fullName evidence="13">Probable Protein SNQ2</fullName>
    </submittedName>
</protein>
<evidence type="ECO:0000256" key="4">
    <source>
        <dbReference type="ARBA" id="ARBA00022692"/>
    </source>
</evidence>
<dbReference type="PROSITE" id="PS50893">
    <property type="entry name" value="ABC_TRANSPORTER_2"/>
    <property type="match status" value="2"/>
</dbReference>
<comment type="subcellular location">
    <subcellularLocation>
        <location evidence="1">Membrane</location>
        <topology evidence="1">Multi-pass membrane protein</topology>
    </subcellularLocation>
</comment>
<dbReference type="InterPro" id="IPR043926">
    <property type="entry name" value="ABCG_dom"/>
</dbReference>
<evidence type="ECO:0000256" key="8">
    <source>
        <dbReference type="ARBA" id="ARBA00022989"/>
    </source>
</evidence>
<evidence type="ECO:0000256" key="6">
    <source>
        <dbReference type="ARBA" id="ARBA00022741"/>
    </source>
</evidence>
<feature type="transmembrane region" description="Helical" evidence="11">
    <location>
        <begin position="1351"/>
        <end position="1373"/>
    </location>
</feature>
<dbReference type="Gene3D" id="3.40.50.300">
    <property type="entry name" value="P-loop containing nucleotide triphosphate hydrolases"/>
    <property type="match status" value="2"/>
</dbReference>
<keyword evidence="4 11" id="KW-0812">Transmembrane</keyword>
<keyword evidence="5" id="KW-0677">Repeat</keyword>
<comment type="similarity">
    <text evidence="2">Belongs to the ABC transporter superfamily. ABCG family. PDR (TC 3.A.1.205) subfamily.</text>
</comment>
<sequence length="1555" mass="175727">MITDYNDNNNNDNNTTSDGLNNNGTASKTTDINHQHHQDESSIHSPSSDSTAESLEEYKNTHNGTNYDEMRSVCIQRTASFVSHTNSNIDLSEKHNQKKDNCSILKSNILSKVDTLSRVLSTHKMSQLGDPINLAKNDFDLYSIMQQFVSNSQEEGIWMRHASIVSENLTLFGKDSSSSILPTLTTLITMPFNKSAFKHKAPLRKIIKNVNILVESGEMCLVLGRPGAGCSTLLKSLAGQLHDYHHVEGDVLYNNISQKEMMKHYQGDVIYNPEMDVHFPHLTVKQTLDFAIRCKIPAVRVTPMKKDHVSKEDYYVALREIYARVFGLSHVLDTKVGNDFVRGVSGGERKRVSIAEALAARGTVYCWDNATRGLDSSTALEYVKSIRILTNLLKSTNFVTIYQAGEAIYEHFDKVTILYDGRQIYFGRIQDACGYFKKLGYVRPSRQTSAEYLTALTDPNGYHEFVKGFDKNRIPITAQEFERAWTNSAEYKDLLKNIAEYKSKVDAEETKSLYNKSIAAEKSKYSPKRSKYTTSFLRQIQLCTIRAFQRIAGDKAFTITNVVAAIIQSLVQGSLFYMSPSDTSGAFSRGGVLYFAVLYNSLMALANMSFDNRPILMKHKIYTLYHPAAEAFASYFAGFPFRMISLTCFIIILYFLSGLTVGANRFFLIYLFLSLVAESINALFEWVCSVMDTLPQANALAGLLMLSISLYSTYPLQPPSMHPWFKWISYALPIRYAFESMLLAEFHNRKMDCGGTIVPSGGSYADVDSQYKVCAFTGSKKGQSWVLGDDYLKQQYTYSYSHEWRNFGIVIGFLCFYLFMKCLFTEFKTPVKGSGDALVFKNLKAIKHRNISNKNDEENYVDDAVTVSDSKNQIYSSSSTTSDNHDEDDDIFAGLRSEGMFIWRNVCFTIPYKGTERKLLDAVSGYCKPGTLTALMGESGAGKTTLLNTLAQRNVGTITGDMLVNGKPIDDSFERKTGYVQQQDIHIGEMTVRESLQFSARLRRPESVPDSEKLAYAEKIIKVLDMTEYAEAIVGVAGFGLNVEQRKKLSIGVELVAKPSLLLFLDEPTSGLDSQSSWAIVQLLKKLAAAGQSILCTIHQPSATLFEQFDRLLLLKKGGQTVYFGDIGANSETVLEYFESNGARKCEKSENPAEYVLEAIGAGATATADRDWHETWLNSPNCARTKQEIDQLINELFDEQEEESHEKPRKYATSYLYQFRYVYIRSATTLWRNLSYIMSKLMLMTIGGLYIGFTFFHTGSSYVGLQNSMFAAFMSIIISAPLMNQIQARAISSRNLYEARESKSNMFHWSLMIYTQYLSELPYHLVFSTIFFVSFYFPLKDEFKASISGVYYLNYSIVFQLYFVGLGLCVLYMSPNLPSANVIMGLILSLLISFCGVTQPKSLMPGFWTFMWKVSPYTYFVQNFVGLLLHNKKVVCKEKELSFFNPPPGQTCGQYMADFFQAGNTGYIVDSNATTNCGYCRYTVGDQYLHGISSSYGYIWRNFGFFWVYIGFNLIAMAFLYYWLHVRHINVLGYPIGLIKKLVSKFKKNKNDDGD</sequence>
<dbReference type="CDD" id="cd03232">
    <property type="entry name" value="ABCG_PDR_domain2"/>
    <property type="match status" value="1"/>
</dbReference>
<feature type="transmembrane region" description="Helical" evidence="11">
    <location>
        <begin position="699"/>
        <end position="717"/>
    </location>
</feature>
<organism evidence="13 14">
    <name type="scientific">Saccharomycodes ludwigii</name>
    <dbReference type="NCBI Taxonomy" id="36035"/>
    <lineage>
        <taxon>Eukaryota</taxon>
        <taxon>Fungi</taxon>
        <taxon>Dikarya</taxon>
        <taxon>Ascomycota</taxon>
        <taxon>Saccharomycotina</taxon>
        <taxon>Saccharomycetes</taxon>
        <taxon>Saccharomycodales</taxon>
        <taxon>Saccharomycodaceae</taxon>
        <taxon>Saccharomycodes</taxon>
    </lineage>
</organism>
<dbReference type="Pfam" id="PF00005">
    <property type="entry name" value="ABC_tran"/>
    <property type="match status" value="2"/>
</dbReference>
<dbReference type="InterPro" id="IPR027417">
    <property type="entry name" value="P-loop_NTPase"/>
</dbReference>
<dbReference type="GO" id="GO:0005524">
    <property type="term" value="F:ATP binding"/>
    <property type="evidence" value="ECO:0007669"/>
    <property type="project" value="UniProtKB-KW"/>
</dbReference>
<evidence type="ECO:0000313" key="14">
    <source>
        <dbReference type="Proteomes" id="UP000262825"/>
    </source>
</evidence>
<feature type="transmembrane region" description="Helical" evidence="11">
    <location>
        <begin position="591"/>
        <end position="610"/>
    </location>
</feature>
<feature type="compositionally biased region" description="Basic and acidic residues" evidence="10">
    <location>
        <begin position="31"/>
        <end position="42"/>
    </location>
</feature>
<keyword evidence="9 11" id="KW-0472">Membrane</keyword>
<gene>
    <name evidence="13" type="ORF">SCODWIG_03253</name>
</gene>
<feature type="transmembrane region" description="Helical" evidence="11">
    <location>
        <begin position="804"/>
        <end position="824"/>
    </location>
</feature>
<evidence type="ECO:0000256" key="2">
    <source>
        <dbReference type="ARBA" id="ARBA00006012"/>
    </source>
</evidence>
<feature type="transmembrane region" description="Helical" evidence="11">
    <location>
        <begin position="1503"/>
        <end position="1524"/>
    </location>
</feature>
<dbReference type="GO" id="GO:0016887">
    <property type="term" value="F:ATP hydrolysis activity"/>
    <property type="evidence" value="ECO:0007669"/>
    <property type="project" value="InterPro"/>
</dbReference>
<dbReference type="InterPro" id="IPR017871">
    <property type="entry name" value="ABC_transporter-like_CS"/>
</dbReference>
<evidence type="ECO:0000256" key="7">
    <source>
        <dbReference type="ARBA" id="ARBA00022840"/>
    </source>
</evidence>
<dbReference type="Pfam" id="PF01061">
    <property type="entry name" value="ABC2_membrane"/>
    <property type="match status" value="2"/>
</dbReference>
<evidence type="ECO:0000256" key="1">
    <source>
        <dbReference type="ARBA" id="ARBA00004141"/>
    </source>
</evidence>
<feature type="transmembrane region" description="Helical" evidence="11">
    <location>
        <begin position="1321"/>
        <end position="1339"/>
    </location>
</feature>
<evidence type="ECO:0000259" key="12">
    <source>
        <dbReference type="PROSITE" id="PS50893"/>
    </source>
</evidence>
<feature type="domain" description="ABC transporter" evidence="12">
    <location>
        <begin position="187"/>
        <end position="445"/>
    </location>
</feature>
<feature type="transmembrane region" description="Helical" evidence="11">
    <location>
        <begin position="631"/>
        <end position="655"/>
    </location>
</feature>
<dbReference type="FunFam" id="3.40.50.300:FF:000054">
    <property type="entry name" value="ABC multidrug transporter atrF"/>
    <property type="match status" value="1"/>
</dbReference>
<feature type="transmembrane region" description="Helical" evidence="11">
    <location>
        <begin position="1379"/>
        <end position="1397"/>
    </location>
</feature>
<feature type="domain" description="ABC transporter" evidence="12">
    <location>
        <begin position="895"/>
        <end position="1142"/>
    </location>
</feature>
<dbReference type="Pfam" id="PF19055">
    <property type="entry name" value="ABC2_membrane_7"/>
    <property type="match status" value="1"/>
</dbReference>
<evidence type="ECO:0000256" key="5">
    <source>
        <dbReference type="ARBA" id="ARBA00022737"/>
    </source>
</evidence>
<dbReference type="InterPro" id="IPR003593">
    <property type="entry name" value="AAA+_ATPase"/>
</dbReference>
<name>A0A376BA11_9ASCO</name>
<feature type="compositionally biased region" description="Low complexity" evidence="10">
    <location>
        <begin position="1"/>
        <end position="25"/>
    </location>
</feature>
<evidence type="ECO:0000256" key="9">
    <source>
        <dbReference type="ARBA" id="ARBA00023136"/>
    </source>
</evidence>
<feature type="transmembrane region" description="Helical" evidence="11">
    <location>
        <begin position="556"/>
        <end position="579"/>
    </location>
</feature>
<dbReference type="InterPro" id="IPR003439">
    <property type="entry name" value="ABC_transporter-like_ATP-bd"/>
</dbReference>
<evidence type="ECO:0000256" key="10">
    <source>
        <dbReference type="SAM" id="MobiDB-lite"/>
    </source>
</evidence>
<keyword evidence="7" id="KW-0067">ATP-binding</keyword>
<feature type="region of interest" description="Disordered" evidence="10">
    <location>
        <begin position="1"/>
        <end position="65"/>
    </location>
</feature>
<accession>A0A376BA11</accession>
<keyword evidence="6" id="KW-0547">Nucleotide-binding</keyword>
<feature type="transmembrane region" description="Helical" evidence="11">
    <location>
        <begin position="667"/>
        <end position="687"/>
    </location>
</feature>
<proteinExistence type="inferred from homology"/>
<dbReference type="VEuPathDB" id="FungiDB:SCODWIG_03253"/>
<dbReference type="PROSITE" id="PS00211">
    <property type="entry name" value="ABC_TRANSPORTER_1"/>
    <property type="match status" value="1"/>
</dbReference>
<evidence type="ECO:0000313" key="13">
    <source>
        <dbReference type="EMBL" id="SSD61492.1"/>
    </source>
</evidence>
<keyword evidence="3" id="KW-0813">Transport</keyword>
<dbReference type="Pfam" id="PF06422">
    <property type="entry name" value="PDR_CDR"/>
    <property type="match status" value="1"/>
</dbReference>
<dbReference type="SMART" id="SM00382">
    <property type="entry name" value="AAA"/>
    <property type="match status" value="2"/>
</dbReference>